<comment type="caution">
    <text evidence="1">The sequence shown here is derived from an EMBL/GenBank/DDBJ whole genome shotgun (WGS) entry which is preliminary data.</text>
</comment>
<proteinExistence type="predicted"/>
<evidence type="ECO:0000313" key="2">
    <source>
        <dbReference type="Proteomes" id="UP000178794"/>
    </source>
</evidence>
<dbReference type="STRING" id="1798492.A3C89_04270"/>
<dbReference type="EMBL" id="MFLF01000015">
    <property type="protein sequence ID" value="OGG59483.1"/>
    <property type="molecule type" value="Genomic_DNA"/>
</dbReference>
<dbReference type="Proteomes" id="UP000178794">
    <property type="component" value="Unassembled WGS sequence"/>
</dbReference>
<dbReference type="AlphaFoldDB" id="A0A1F6DDH5"/>
<organism evidence="1 2">
    <name type="scientific">Candidatus Kaiserbacteria bacterium RIFCSPHIGHO2_02_FULL_50_50</name>
    <dbReference type="NCBI Taxonomy" id="1798492"/>
    <lineage>
        <taxon>Bacteria</taxon>
        <taxon>Candidatus Kaiseribacteriota</taxon>
    </lineage>
</organism>
<sequence length="141" mass="15970">MVFVPSKESIMHEAQFLASVRTFDQSDAINTIGQTLIKDFHQRGVALTVAQCTIIDTTTNTPRMWIFCDDLATPIEEMITAMQRPKSAATYALAELSQRIIVETDGNTKAAHLFLFILLYHLGHLTFAETMQKLHEHHIVR</sequence>
<gene>
    <name evidence="1" type="ORF">A3C89_04270</name>
</gene>
<reference evidence="1 2" key="1">
    <citation type="journal article" date="2016" name="Nat. Commun.">
        <title>Thousands of microbial genomes shed light on interconnected biogeochemical processes in an aquifer system.</title>
        <authorList>
            <person name="Anantharaman K."/>
            <person name="Brown C.T."/>
            <person name="Hug L.A."/>
            <person name="Sharon I."/>
            <person name="Castelle C.J."/>
            <person name="Probst A.J."/>
            <person name="Thomas B.C."/>
            <person name="Singh A."/>
            <person name="Wilkins M.J."/>
            <person name="Karaoz U."/>
            <person name="Brodie E.L."/>
            <person name="Williams K.H."/>
            <person name="Hubbard S.S."/>
            <person name="Banfield J.F."/>
        </authorList>
    </citation>
    <scope>NUCLEOTIDE SEQUENCE [LARGE SCALE GENOMIC DNA]</scope>
</reference>
<accession>A0A1F6DDH5</accession>
<evidence type="ECO:0000313" key="1">
    <source>
        <dbReference type="EMBL" id="OGG59483.1"/>
    </source>
</evidence>
<name>A0A1F6DDH5_9BACT</name>
<protein>
    <submittedName>
        <fullName evidence="1">Uncharacterized protein</fullName>
    </submittedName>
</protein>